<keyword evidence="3" id="KW-0598">Phosphotransferase system</keyword>
<dbReference type="eggNOG" id="COG1299">
    <property type="taxonomic scope" value="Bacteria"/>
</dbReference>
<dbReference type="GO" id="GO:0090563">
    <property type="term" value="F:protein-phosphocysteine-sugar phosphotransferase activity"/>
    <property type="evidence" value="ECO:0007669"/>
    <property type="project" value="TreeGrafter"/>
</dbReference>
<dbReference type="EMBL" id="CP006720">
    <property type="protein sequence ID" value="AHI57895.1"/>
    <property type="molecule type" value="Genomic_DNA"/>
</dbReference>
<keyword evidence="4" id="KW-0472">Membrane</keyword>
<sequence length="160" mass="17865">MEPKMLFMMVKLFVIKRYLNHDRLTTIKNKSASDEVGEISLKQFKYVSRNLLVEVSRMLPFVVTGGIILGIVFLLDSGYTGSDFGTKCPIARWFSGLRKIAFAMMIPILGAYVAYSIVGPQGLLLGMIADLAATAPEMLYSSGQDPTKWVNELAVYYHQD</sequence>
<gene>
    <name evidence="5" type="ORF">P344_02750</name>
</gene>
<accession>W6AME9</accession>
<dbReference type="STRING" id="838561.P344_02750"/>
<reference evidence="5 6" key="1">
    <citation type="submission" date="2013-09" db="EMBL/GenBank/DDBJ databases">
        <title>Complete genome sequence of Spiroplasma mirum suckling mouse cataract agent.</title>
        <authorList>
            <person name="Landry C.A."/>
            <person name="Bastian F.O."/>
            <person name="Thune R.L."/>
        </authorList>
    </citation>
    <scope>NUCLEOTIDE SEQUENCE [LARGE SCALE GENOMIC DNA]</scope>
    <source>
        <strain evidence="5 6">SMCA</strain>
    </source>
</reference>
<dbReference type="Proteomes" id="UP000019260">
    <property type="component" value="Chromosome"/>
</dbReference>
<dbReference type="KEGG" id="smia:P344_02750"/>
<dbReference type="PANTHER" id="PTHR30505">
    <property type="entry name" value="FRUCTOSE-LIKE PERMEASE"/>
    <property type="match status" value="1"/>
</dbReference>
<dbReference type="AlphaFoldDB" id="W6AME9"/>
<dbReference type="InterPro" id="IPR050864">
    <property type="entry name" value="Bacterial_PTS_Sugar_Transport"/>
</dbReference>
<dbReference type="PATRIC" id="fig|838561.3.peg.530"/>
<evidence type="ECO:0000313" key="6">
    <source>
        <dbReference type="Proteomes" id="UP000019260"/>
    </source>
</evidence>
<evidence type="ECO:0000256" key="4">
    <source>
        <dbReference type="SAM" id="Phobius"/>
    </source>
</evidence>
<proteinExistence type="predicted"/>
<name>W6AME9_9MOLU</name>
<dbReference type="PANTHER" id="PTHR30505:SF0">
    <property type="entry name" value="FRUCTOSE-LIKE PTS SYSTEM EIIBC COMPONENT-RELATED"/>
    <property type="match status" value="1"/>
</dbReference>
<evidence type="ECO:0000256" key="3">
    <source>
        <dbReference type="ARBA" id="ARBA00022683"/>
    </source>
</evidence>
<evidence type="ECO:0000313" key="5">
    <source>
        <dbReference type="EMBL" id="AHI57895.1"/>
    </source>
</evidence>
<feature type="transmembrane region" description="Helical" evidence="4">
    <location>
        <begin position="58"/>
        <end position="79"/>
    </location>
</feature>
<evidence type="ECO:0000256" key="2">
    <source>
        <dbReference type="ARBA" id="ARBA00022597"/>
    </source>
</evidence>
<keyword evidence="4" id="KW-1133">Transmembrane helix</keyword>
<keyword evidence="2" id="KW-0762">Sugar transport</keyword>
<keyword evidence="1" id="KW-0813">Transport</keyword>
<protein>
    <submittedName>
        <fullName evidence="5">Uncharacterized protein</fullName>
    </submittedName>
</protein>
<feature type="transmembrane region" description="Helical" evidence="4">
    <location>
        <begin position="100"/>
        <end position="118"/>
    </location>
</feature>
<evidence type="ECO:0000256" key="1">
    <source>
        <dbReference type="ARBA" id="ARBA00022448"/>
    </source>
</evidence>
<dbReference type="GO" id="GO:0009401">
    <property type="term" value="P:phosphoenolpyruvate-dependent sugar phosphotransferase system"/>
    <property type="evidence" value="ECO:0007669"/>
    <property type="project" value="UniProtKB-KW"/>
</dbReference>
<keyword evidence="6" id="KW-1185">Reference proteome</keyword>
<keyword evidence="4" id="KW-0812">Transmembrane</keyword>
<organism evidence="5 6">
    <name type="scientific">Spiroplasma mirum ATCC 29335</name>
    <dbReference type="NCBI Taxonomy" id="838561"/>
    <lineage>
        <taxon>Bacteria</taxon>
        <taxon>Bacillati</taxon>
        <taxon>Mycoplasmatota</taxon>
        <taxon>Mollicutes</taxon>
        <taxon>Entomoplasmatales</taxon>
        <taxon>Spiroplasmataceae</taxon>
        <taxon>Spiroplasma</taxon>
    </lineage>
</organism>
<dbReference type="GO" id="GO:0005886">
    <property type="term" value="C:plasma membrane"/>
    <property type="evidence" value="ECO:0007669"/>
    <property type="project" value="TreeGrafter"/>
</dbReference>
<dbReference type="HOGENOM" id="CLU_1651067_0_0_14"/>